<keyword evidence="12" id="KW-0902">Two-component regulatory system</keyword>
<dbReference type="SMART" id="SM00304">
    <property type="entry name" value="HAMP"/>
    <property type="match status" value="1"/>
</dbReference>
<evidence type="ECO:0000259" key="15">
    <source>
        <dbReference type="PROSITE" id="PS50109"/>
    </source>
</evidence>
<evidence type="ECO:0000256" key="1">
    <source>
        <dbReference type="ARBA" id="ARBA00000085"/>
    </source>
</evidence>
<evidence type="ECO:0000256" key="14">
    <source>
        <dbReference type="SAM" id="Phobius"/>
    </source>
</evidence>
<dbReference type="InterPro" id="IPR004358">
    <property type="entry name" value="Sig_transdc_His_kin-like_C"/>
</dbReference>
<dbReference type="SUPFAM" id="SSF158472">
    <property type="entry name" value="HAMP domain-like"/>
    <property type="match status" value="1"/>
</dbReference>
<evidence type="ECO:0000313" key="18">
    <source>
        <dbReference type="Proteomes" id="UP001153404"/>
    </source>
</evidence>
<protein>
    <recommendedName>
        <fullName evidence="3">histidine kinase</fullName>
        <ecNumber evidence="3">2.7.13.3</ecNumber>
    </recommendedName>
</protein>
<keyword evidence="8" id="KW-0547">Nucleotide-binding</keyword>
<dbReference type="PROSITE" id="PS50109">
    <property type="entry name" value="HIS_KIN"/>
    <property type="match status" value="1"/>
</dbReference>
<dbReference type="InterPro" id="IPR050398">
    <property type="entry name" value="HssS/ArlS-like"/>
</dbReference>
<name>A0A9X4KWU7_9BACL</name>
<dbReference type="SMART" id="SM00388">
    <property type="entry name" value="HisKA"/>
    <property type="match status" value="1"/>
</dbReference>
<feature type="transmembrane region" description="Helical" evidence="14">
    <location>
        <begin position="12"/>
        <end position="33"/>
    </location>
</feature>
<feature type="transmembrane region" description="Helical" evidence="14">
    <location>
        <begin position="170"/>
        <end position="193"/>
    </location>
</feature>
<keyword evidence="9 17" id="KW-0418">Kinase</keyword>
<keyword evidence="13 14" id="KW-0472">Membrane</keyword>
<dbReference type="PROSITE" id="PS50885">
    <property type="entry name" value="HAMP"/>
    <property type="match status" value="1"/>
</dbReference>
<dbReference type="InterPro" id="IPR036097">
    <property type="entry name" value="HisK_dim/P_sf"/>
</dbReference>
<keyword evidence="10" id="KW-0067">ATP-binding</keyword>
<dbReference type="Proteomes" id="UP001153404">
    <property type="component" value="Unassembled WGS sequence"/>
</dbReference>
<dbReference type="SUPFAM" id="SSF55874">
    <property type="entry name" value="ATPase domain of HSP90 chaperone/DNA topoisomerase II/histidine kinase"/>
    <property type="match status" value="1"/>
</dbReference>
<keyword evidence="6" id="KW-0808">Transferase</keyword>
<keyword evidence="4" id="KW-1003">Cell membrane</keyword>
<keyword evidence="5" id="KW-0597">Phosphoprotein</keyword>
<dbReference type="EMBL" id="JAPDIA010000008">
    <property type="protein sequence ID" value="MDG0812357.1"/>
    <property type="molecule type" value="Genomic_DNA"/>
</dbReference>
<dbReference type="GO" id="GO:0005886">
    <property type="term" value="C:plasma membrane"/>
    <property type="evidence" value="ECO:0007669"/>
    <property type="project" value="UniProtKB-SubCell"/>
</dbReference>
<evidence type="ECO:0000256" key="4">
    <source>
        <dbReference type="ARBA" id="ARBA00022475"/>
    </source>
</evidence>
<evidence type="ECO:0000256" key="5">
    <source>
        <dbReference type="ARBA" id="ARBA00022553"/>
    </source>
</evidence>
<reference evidence="17" key="1">
    <citation type="submission" date="2022-10" db="EMBL/GenBank/DDBJ databases">
        <title>Comparative genomic analysis of Cohnella hashimotonis sp. nov., isolated from the International Space Station.</title>
        <authorList>
            <person name="Simpson A."/>
            <person name="Venkateswaran K."/>
        </authorList>
    </citation>
    <scope>NUCLEOTIDE SEQUENCE</scope>
    <source>
        <strain evidence="17">DSM 28161</strain>
    </source>
</reference>
<comment type="caution">
    <text evidence="17">The sequence shown here is derived from an EMBL/GenBank/DDBJ whole genome shotgun (WGS) entry which is preliminary data.</text>
</comment>
<gene>
    <name evidence="17" type="ORF">OMP40_25660</name>
</gene>
<dbReference type="InterPro" id="IPR003594">
    <property type="entry name" value="HATPase_dom"/>
</dbReference>
<dbReference type="InterPro" id="IPR036890">
    <property type="entry name" value="HATPase_C_sf"/>
</dbReference>
<dbReference type="RefSeq" id="WP_277535617.1">
    <property type="nucleotide sequence ID" value="NZ_JAPDIA010000008.1"/>
</dbReference>
<evidence type="ECO:0000256" key="2">
    <source>
        <dbReference type="ARBA" id="ARBA00004651"/>
    </source>
</evidence>
<evidence type="ECO:0000256" key="12">
    <source>
        <dbReference type="ARBA" id="ARBA00023012"/>
    </source>
</evidence>
<dbReference type="Gene3D" id="3.30.565.10">
    <property type="entry name" value="Histidine kinase-like ATPase, C-terminal domain"/>
    <property type="match status" value="1"/>
</dbReference>
<dbReference type="SUPFAM" id="SSF47384">
    <property type="entry name" value="Homodimeric domain of signal transducing histidine kinase"/>
    <property type="match status" value="1"/>
</dbReference>
<feature type="domain" description="Histidine kinase" evidence="15">
    <location>
        <begin position="262"/>
        <end position="470"/>
    </location>
</feature>
<dbReference type="GO" id="GO:0005524">
    <property type="term" value="F:ATP binding"/>
    <property type="evidence" value="ECO:0007669"/>
    <property type="project" value="UniProtKB-KW"/>
</dbReference>
<evidence type="ECO:0000259" key="16">
    <source>
        <dbReference type="PROSITE" id="PS50885"/>
    </source>
</evidence>
<dbReference type="InterPro" id="IPR005467">
    <property type="entry name" value="His_kinase_dom"/>
</dbReference>
<evidence type="ECO:0000256" key="6">
    <source>
        <dbReference type="ARBA" id="ARBA00022679"/>
    </source>
</evidence>
<dbReference type="SMART" id="SM00387">
    <property type="entry name" value="HATPase_c"/>
    <property type="match status" value="1"/>
</dbReference>
<evidence type="ECO:0000256" key="8">
    <source>
        <dbReference type="ARBA" id="ARBA00022741"/>
    </source>
</evidence>
<evidence type="ECO:0000313" key="17">
    <source>
        <dbReference type="EMBL" id="MDG0812357.1"/>
    </source>
</evidence>
<dbReference type="PRINTS" id="PR00344">
    <property type="entry name" value="BCTRLSENSOR"/>
</dbReference>
<evidence type="ECO:0000256" key="13">
    <source>
        <dbReference type="ARBA" id="ARBA00023136"/>
    </source>
</evidence>
<accession>A0A9X4KWU7</accession>
<dbReference type="Gene3D" id="1.10.287.130">
    <property type="match status" value="1"/>
</dbReference>
<dbReference type="Pfam" id="PF00512">
    <property type="entry name" value="HisKA"/>
    <property type="match status" value="1"/>
</dbReference>
<dbReference type="AlphaFoldDB" id="A0A9X4KWU7"/>
<dbReference type="InterPro" id="IPR003661">
    <property type="entry name" value="HisK_dim/P_dom"/>
</dbReference>
<dbReference type="GO" id="GO:0000155">
    <property type="term" value="F:phosphorelay sensor kinase activity"/>
    <property type="evidence" value="ECO:0007669"/>
    <property type="project" value="InterPro"/>
</dbReference>
<dbReference type="FunFam" id="1.10.287.130:FF:000001">
    <property type="entry name" value="Two-component sensor histidine kinase"/>
    <property type="match status" value="1"/>
</dbReference>
<evidence type="ECO:0000256" key="3">
    <source>
        <dbReference type="ARBA" id="ARBA00012438"/>
    </source>
</evidence>
<dbReference type="EC" id="2.7.13.3" evidence="3"/>
<evidence type="ECO:0000256" key="11">
    <source>
        <dbReference type="ARBA" id="ARBA00022989"/>
    </source>
</evidence>
<keyword evidence="11 14" id="KW-1133">Transmembrane helix</keyword>
<keyword evidence="7 14" id="KW-0812">Transmembrane</keyword>
<sequence>MSIRWKLLWSYAAMLIVPLMFLVLISALLLIVFRGDVRSIHSIYESKIEGIEENDYNRLVKRTLAQNPQLLTDTAYLRELSAELAARQVSLLVREESRTVYASSAIAGDPVLTSDLPPYAHPDFRKDTTVKIDDVWYQIVQYDLKAADGKPVSLFLLTKIDPLVHFAKRWFPIVFAAAVAALILTNAALTYYMSTRIIRPLLALRQAAGRFSEGELEVPIAVKGKDEIGQLGVTFENMRVRLKESVSLQMQYEKNRKQLIANISHDLKTPITAIKGYVDGILEGIADTPEKHERYMKTIASKADELDKLIDELFLYAKLDMQKVPFPMQPMSVRGLLNDWSEDLGFELEKNGVTLERDFDLPAAVCVRVDPDSFKRVLGNIIQNSLKYMDKARPSIRLSARTINEAVEIVIEDNGSGIPAEALPLVFDPFYRAEWSRNARTGGSGLGLAIAKQIMMAHEGDIRAESVAGGRDALDFDDGDRRRRGRWRQIKGY</sequence>
<keyword evidence="18" id="KW-1185">Reference proteome</keyword>
<dbReference type="CDD" id="cd06225">
    <property type="entry name" value="HAMP"/>
    <property type="match status" value="1"/>
</dbReference>
<evidence type="ECO:0000256" key="10">
    <source>
        <dbReference type="ARBA" id="ARBA00022840"/>
    </source>
</evidence>
<dbReference type="CDD" id="cd00075">
    <property type="entry name" value="HATPase"/>
    <property type="match status" value="1"/>
</dbReference>
<dbReference type="InterPro" id="IPR003660">
    <property type="entry name" value="HAMP_dom"/>
</dbReference>
<organism evidence="17 18">
    <name type="scientific">Cohnella rhizosphaerae</name>
    <dbReference type="NCBI Taxonomy" id="1457232"/>
    <lineage>
        <taxon>Bacteria</taxon>
        <taxon>Bacillati</taxon>
        <taxon>Bacillota</taxon>
        <taxon>Bacilli</taxon>
        <taxon>Bacillales</taxon>
        <taxon>Paenibacillaceae</taxon>
        <taxon>Cohnella</taxon>
    </lineage>
</organism>
<proteinExistence type="predicted"/>
<evidence type="ECO:0000256" key="9">
    <source>
        <dbReference type="ARBA" id="ARBA00022777"/>
    </source>
</evidence>
<feature type="domain" description="HAMP" evidence="16">
    <location>
        <begin position="195"/>
        <end position="247"/>
    </location>
</feature>
<dbReference type="PANTHER" id="PTHR45528:SF1">
    <property type="entry name" value="SENSOR HISTIDINE KINASE CPXA"/>
    <property type="match status" value="1"/>
</dbReference>
<evidence type="ECO:0000256" key="7">
    <source>
        <dbReference type="ARBA" id="ARBA00022692"/>
    </source>
</evidence>
<comment type="subcellular location">
    <subcellularLocation>
        <location evidence="2">Cell membrane</location>
        <topology evidence="2">Multi-pass membrane protein</topology>
    </subcellularLocation>
</comment>
<dbReference type="Pfam" id="PF02518">
    <property type="entry name" value="HATPase_c"/>
    <property type="match status" value="1"/>
</dbReference>
<dbReference type="CDD" id="cd00082">
    <property type="entry name" value="HisKA"/>
    <property type="match status" value="1"/>
</dbReference>
<dbReference type="PANTHER" id="PTHR45528">
    <property type="entry name" value="SENSOR HISTIDINE KINASE CPXA"/>
    <property type="match status" value="1"/>
</dbReference>
<dbReference type="Pfam" id="PF00672">
    <property type="entry name" value="HAMP"/>
    <property type="match status" value="1"/>
</dbReference>
<dbReference type="Gene3D" id="6.10.340.10">
    <property type="match status" value="1"/>
</dbReference>
<comment type="catalytic activity">
    <reaction evidence="1">
        <text>ATP + protein L-histidine = ADP + protein N-phospho-L-histidine.</text>
        <dbReference type="EC" id="2.7.13.3"/>
    </reaction>
</comment>